<dbReference type="PANTHER" id="PTHR31323:SF1">
    <property type="entry name" value="MECHANOSENSITIVE ION CHANNEL PROTEIN"/>
    <property type="match status" value="1"/>
</dbReference>
<feature type="transmembrane region" description="Helical" evidence="2">
    <location>
        <begin position="177"/>
        <end position="195"/>
    </location>
</feature>
<dbReference type="PANTHER" id="PTHR31323">
    <property type="entry name" value="MECHANOSENSITIVE ION CHANNEL PROTEIN MSY2"/>
    <property type="match status" value="1"/>
</dbReference>
<evidence type="ECO:0000313" key="5">
    <source>
        <dbReference type="Proteomes" id="UP000038010"/>
    </source>
</evidence>
<dbReference type="Proteomes" id="UP000038010">
    <property type="component" value="Unassembled WGS sequence"/>
</dbReference>
<evidence type="ECO:0000256" key="1">
    <source>
        <dbReference type="SAM" id="MobiDB-lite"/>
    </source>
</evidence>
<evidence type="ECO:0000256" key="2">
    <source>
        <dbReference type="SAM" id="Phobius"/>
    </source>
</evidence>
<feature type="domain" description="EF-hand" evidence="3">
    <location>
        <begin position="335"/>
        <end position="370"/>
    </location>
</feature>
<evidence type="ECO:0000313" key="4">
    <source>
        <dbReference type="EMBL" id="KPI35349.1"/>
    </source>
</evidence>
<keyword evidence="2" id="KW-1133">Transmembrane helix</keyword>
<keyword evidence="2" id="KW-0812">Transmembrane</keyword>
<dbReference type="GO" id="GO:0005262">
    <property type="term" value="F:calcium channel activity"/>
    <property type="evidence" value="ECO:0007669"/>
    <property type="project" value="TreeGrafter"/>
</dbReference>
<reference evidence="4 5" key="1">
    <citation type="submission" date="2015-06" db="EMBL/GenBank/DDBJ databases">
        <title>Draft genome of the ant-associated black yeast Phialophora attae CBS 131958.</title>
        <authorList>
            <person name="Moreno L.F."/>
            <person name="Stielow B.J."/>
            <person name="de Hoog S."/>
            <person name="Vicente V.A."/>
            <person name="Weiss V.A."/>
            <person name="de Vries M."/>
            <person name="Cruz L.M."/>
            <person name="Souza E.M."/>
        </authorList>
    </citation>
    <scope>NUCLEOTIDE SEQUENCE [LARGE SCALE GENOMIC DNA]</scope>
    <source>
        <strain evidence="4 5">CBS 131958</strain>
    </source>
</reference>
<organism evidence="4 5">
    <name type="scientific">Cyphellophora attinorum</name>
    <dbReference type="NCBI Taxonomy" id="1664694"/>
    <lineage>
        <taxon>Eukaryota</taxon>
        <taxon>Fungi</taxon>
        <taxon>Dikarya</taxon>
        <taxon>Ascomycota</taxon>
        <taxon>Pezizomycotina</taxon>
        <taxon>Eurotiomycetes</taxon>
        <taxon>Chaetothyriomycetidae</taxon>
        <taxon>Chaetothyriales</taxon>
        <taxon>Cyphellophoraceae</taxon>
        <taxon>Cyphellophora</taxon>
    </lineage>
</organism>
<protein>
    <recommendedName>
        <fullName evidence="3">EF-hand domain-containing protein</fullName>
    </recommendedName>
</protein>
<feature type="transmembrane region" description="Helical" evidence="2">
    <location>
        <begin position="138"/>
        <end position="156"/>
    </location>
</feature>
<comment type="caution">
    <text evidence="4">The sequence shown here is derived from an EMBL/GenBank/DDBJ whole genome shotgun (WGS) entry which is preliminary data.</text>
</comment>
<accession>A0A0N0NIE7</accession>
<proteinExistence type="predicted"/>
<dbReference type="RefSeq" id="XP_017995312.1">
    <property type="nucleotide sequence ID" value="XM_018150529.1"/>
</dbReference>
<feature type="region of interest" description="Disordered" evidence="1">
    <location>
        <begin position="1"/>
        <end position="76"/>
    </location>
</feature>
<dbReference type="OrthoDB" id="544685at2759"/>
<feature type="transmembrane region" description="Helical" evidence="2">
    <location>
        <begin position="419"/>
        <end position="445"/>
    </location>
</feature>
<feature type="compositionally biased region" description="Polar residues" evidence="1">
    <location>
        <begin position="50"/>
        <end position="60"/>
    </location>
</feature>
<dbReference type="PROSITE" id="PS50222">
    <property type="entry name" value="EF_HAND_2"/>
    <property type="match status" value="1"/>
</dbReference>
<dbReference type="AlphaFoldDB" id="A0A0N0NIE7"/>
<dbReference type="VEuPathDB" id="FungiDB:AB675_9951"/>
<dbReference type="GO" id="GO:0006874">
    <property type="term" value="P:intracellular calcium ion homeostasis"/>
    <property type="evidence" value="ECO:0007669"/>
    <property type="project" value="TreeGrafter"/>
</dbReference>
<gene>
    <name evidence="4" type="ORF">AB675_9951</name>
</gene>
<keyword evidence="2" id="KW-0472">Membrane</keyword>
<feature type="transmembrane region" description="Helical" evidence="2">
    <location>
        <begin position="388"/>
        <end position="407"/>
    </location>
</feature>
<dbReference type="GO" id="GO:0005509">
    <property type="term" value="F:calcium ion binding"/>
    <property type="evidence" value="ECO:0007669"/>
    <property type="project" value="InterPro"/>
</dbReference>
<dbReference type="GeneID" id="28742409"/>
<evidence type="ECO:0000259" key="3">
    <source>
        <dbReference type="PROSITE" id="PS50222"/>
    </source>
</evidence>
<dbReference type="EMBL" id="LFJN01000041">
    <property type="protein sequence ID" value="KPI35349.1"/>
    <property type="molecule type" value="Genomic_DNA"/>
</dbReference>
<keyword evidence="5" id="KW-1185">Reference proteome</keyword>
<sequence>MSRFDATPLRKSSTYHVLAQDDIDTSYNPRAEKSPESSPPMSYSRPILSSAASYQSSVTLNEKRQSTRSLSEMHRRRRKPLVGDRFLQSVRRLPLIVKAGIVVVLTGTPFGIFTGLAFTKYYNECIGDDELDIHFNDLAIYLDIGGGVARFFGWLCRLSSGTSKYAQLAQTMWFRTTMMLWIGAMRLATCRLWPVSMEKGYHANWAFNLRVLLELLAVAALILLIQGFLVQIIAVQYVQGYIGPRSDNAMNELDILRRLNHLIRKRSMHGSRYIVKVLRKVFMERTVDLFDAIRTGHSSDAEVRGFAAILWTTVAGNKSTITMVDIYERLVSLKRDPEGAGELFDLLDRTGEGRVSRVEFEDLVAQTAMQLRKRAAAMHGISRLLRKLEIMFTILVCAAILFVYTVFFKDTAISKLGTLWGGVVGIAFAFAAPVAELVMCCVWVFARHSYDVGDRVIVMDRCMEVRSIYLTHTNFEEVDKMGKKCLVQISHTKMSGEPLVNLTRSEDPMEEFTAGRRSSEEYV</sequence>
<feature type="transmembrane region" description="Helical" evidence="2">
    <location>
        <begin position="215"/>
        <end position="238"/>
    </location>
</feature>
<dbReference type="InterPro" id="IPR002048">
    <property type="entry name" value="EF_hand_dom"/>
</dbReference>
<name>A0A0N0NIE7_9EURO</name>
<feature type="transmembrane region" description="Helical" evidence="2">
    <location>
        <begin position="95"/>
        <end position="118"/>
    </location>
</feature>